<comment type="caution">
    <text evidence="4">The sequence shown here is derived from an EMBL/GenBank/DDBJ whole genome shotgun (WGS) entry which is preliminary data.</text>
</comment>
<dbReference type="OrthoDB" id="442243at2759"/>
<feature type="region of interest" description="Disordered" evidence="1">
    <location>
        <begin position="326"/>
        <end position="356"/>
    </location>
</feature>
<dbReference type="Pfam" id="PF12697">
    <property type="entry name" value="Abhydrolase_6"/>
    <property type="match status" value="1"/>
</dbReference>
<feature type="region of interest" description="Disordered" evidence="1">
    <location>
        <begin position="477"/>
        <end position="498"/>
    </location>
</feature>
<keyword evidence="5" id="KW-1185">Reference proteome</keyword>
<dbReference type="Proteomes" id="UP000591131">
    <property type="component" value="Unassembled WGS sequence"/>
</dbReference>
<evidence type="ECO:0000256" key="2">
    <source>
        <dbReference type="SAM" id="Phobius"/>
    </source>
</evidence>
<keyword evidence="2" id="KW-0472">Membrane</keyword>
<protein>
    <recommendedName>
        <fullName evidence="3">AB hydrolase-1 domain-containing protein</fullName>
    </recommendedName>
</protein>
<proteinExistence type="predicted"/>
<sequence>MGIIETTFLVFCLLLNGRSLIAVLPTLGWGMLISYGTWAVVRWILAPFEKAALVTTLVCLTSTAVIYLHCGLIATLACCGSWILTQTAVLPAQFTTAILPGLLALSLPNAPFGLLWLFHPIGHLCFQSIITVTLPPNLTALTGLPTPLGLVRVLHLMSGHGGIASRPAVKVHGLDFNDSQWIVGRILLPRLLQSTERRIHTSAINLHGGGWLENDHQPDETVNDYMFILHDHLRSLKGNAKLDNIVLIGHSLGGLICEDYCRSRRCHMLAHDRNSDPVPIAGVICICSPFDGAKVVSLIPPELRHDVHLSLHRKHSKLLRDIHNDHKRGGSKLEMPRPTRPVPPWMAAKNPPKSPQKVERSTAALLLVWIRHLVCTAIWGGDWKGDPPPIPGEDKLAELSLPLTSTEMSEEAIKMRTDPVTGLTPHNGFPDGLAMSFHRMHMHAVWDAFSGTRLRNIVEPSADKATLISGPVPLKTEVTASSTGKDDEDGDSICSGSSTPRIPPRHFSTFSDVCLWHCGHYSAVVSSTAWIHIAEFIRIRIIEGKGCVVYTKGCQHFYGY</sequence>
<gene>
    <name evidence="4" type="ORF">FOL47_003305</name>
</gene>
<feature type="transmembrane region" description="Helical" evidence="2">
    <location>
        <begin position="97"/>
        <end position="118"/>
    </location>
</feature>
<evidence type="ECO:0000313" key="4">
    <source>
        <dbReference type="EMBL" id="KAF4677117.1"/>
    </source>
</evidence>
<accession>A0A7J6N0J8</accession>
<dbReference type="InterPro" id="IPR029058">
    <property type="entry name" value="AB_hydrolase_fold"/>
</dbReference>
<evidence type="ECO:0000256" key="1">
    <source>
        <dbReference type="SAM" id="MobiDB-lite"/>
    </source>
</evidence>
<keyword evidence="2" id="KW-1133">Transmembrane helix</keyword>
<dbReference type="Gene3D" id="3.40.50.1820">
    <property type="entry name" value="alpha/beta hydrolase"/>
    <property type="match status" value="1"/>
</dbReference>
<feature type="transmembrane region" description="Helical" evidence="2">
    <location>
        <begin position="20"/>
        <end position="45"/>
    </location>
</feature>
<dbReference type="SUPFAM" id="SSF53474">
    <property type="entry name" value="alpha/beta-Hydrolases"/>
    <property type="match status" value="1"/>
</dbReference>
<evidence type="ECO:0000313" key="5">
    <source>
        <dbReference type="Proteomes" id="UP000591131"/>
    </source>
</evidence>
<feature type="transmembrane region" description="Helical" evidence="2">
    <location>
        <begin position="57"/>
        <end position="85"/>
    </location>
</feature>
<organism evidence="4 5">
    <name type="scientific">Perkinsus chesapeaki</name>
    <name type="common">Clam parasite</name>
    <name type="synonym">Perkinsus andrewsi</name>
    <dbReference type="NCBI Taxonomy" id="330153"/>
    <lineage>
        <taxon>Eukaryota</taxon>
        <taxon>Sar</taxon>
        <taxon>Alveolata</taxon>
        <taxon>Perkinsozoa</taxon>
        <taxon>Perkinsea</taxon>
        <taxon>Perkinsida</taxon>
        <taxon>Perkinsidae</taxon>
        <taxon>Perkinsus</taxon>
    </lineage>
</organism>
<keyword evidence="2" id="KW-0812">Transmembrane</keyword>
<dbReference type="EMBL" id="JAAPAO010000020">
    <property type="protein sequence ID" value="KAF4677117.1"/>
    <property type="molecule type" value="Genomic_DNA"/>
</dbReference>
<feature type="domain" description="AB hydrolase-1" evidence="3">
    <location>
        <begin position="171"/>
        <end position="390"/>
    </location>
</feature>
<name>A0A7J6N0J8_PERCH</name>
<dbReference type="AlphaFoldDB" id="A0A7J6N0J8"/>
<evidence type="ECO:0000259" key="3">
    <source>
        <dbReference type="Pfam" id="PF12697"/>
    </source>
</evidence>
<reference evidence="4 5" key="1">
    <citation type="submission" date="2020-04" db="EMBL/GenBank/DDBJ databases">
        <title>Perkinsus chesapeaki whole genome sequence.</title>
        <authorList>
            <person name="Bogema D.R."/>
        </authorList>
    </citation>
    <scope>NUCLEOTIDE SEQUENCE [LARGE SCALE GENOMIC DNA]</scope>
    <source>
        <strain evidence="4">ATCC PRA-425</strain>
    </source>
</reference>
<dbReference type="InterPro" id="IPR000073">
    <property type="entry name" value="AB_hydrolase_1"/>
</dbReference>